<evidence type="ECO:0000256" key="3">
    <source>
        <dbReference type="SAM" id="SignalP"/>
    </source>
</evidence>
<accession>A0ABP0SIR1</accession>
<evidence type="ECO:0000256" key="1">
    <source>
        <dbReference type="SAM" id="Coils"/>
    </source>
</evidence>
<proteinExistence type="predicted"/>
<feature type="chain" id="PRO_5046887945" evidence="3">
    <location>
        <begin position="20"/>
        <end position="1006"/>
    </location>
</feature>
<organism evidence="4 5">
    <name type="scientific">Durusdinium trenchii</name>
    <dbReference type="NCBI Taxonomy" id="1381693"/>
    <lineage>
        <taxon>Eukaryota</taxon>
        <taxon>Sar</taxon>
        <taxon>Alveolata</taxon>
        <taxon>Dinophyceae</taxon>
        <taxon>Suessiales</taxon>
        <taxon>Symbiodiniaceae</taxon>
        <taxon>Durusdinium</taxon>
    </lineage>
</organism>
<keyword evidence="1" id="KW-0175">Coiled coil</keyword>
<feature type="coiled-coil region" evidence="1">
    <location>
        <begin position="833"/>
        <end position="866"/>
    </location>
</feature>
<feature type="compositionally biased region" description="Polar residues" evidence="2">
    <location>
        <begin position="153"/>
        <end position="163"/>
    </location>
</feature>
<keyword evidence="5" id="KW-1185">Reference proteome</keyword>
<comment type="caution">
    <text evidence="4">The sequence shown here is derived from an EMBL/GenBank/DDBJ whole genome shotgun (WGS) entry which is preliminary data.</text>
</comment>
<keyword evidence="3" id="KW-0732">Signal</keyword>
<gene>
    <name evidence="4" type="ORF">SCF082_LOCUS52026</name>
</gene>
<evidence type="ECO:0000313" key="5">
    <source>
        <dbReference type="Proteomes" id="UP001642464"/>
    </source>
</evidence>
<dbReference type="Proteomes" id="UP001642464">
    <property type="component" value="Unassembled WGS sequence"/>
</dbReference>
<sequence length="1006" mass="113292">MVLFCALYAWTKAWTLADSQNFLVRQRRNRVWGVSQVNMGNNQADFEQSFSSTFSSLQTYFHFEMSESFVLGLPKQEPDNAGETDYAGSNGEGRCRSLSYGLSHKFLFAAWVDLKPPLNEPKTPFRVKKQEDEGMSSASKSEGDATSAAEPASHSQPSGSDSLGPQAPPMEDRRRPQKRKAPDDSEANDQLVPLRSTGDAVVPVRRARGKQKVEMLAVPSKKLKRPRGVGAGNKKAKGKKKMVSIYEKEMIFQSFERAKDAGFKVPIKEVERESLPGYFKGCLMESKWGAVRRQQQWNLLVKTCPLLCKKAKELPNSLRRLLHLKLKVSIPHQLSSSKYQHVPFPLQQAVEEMIMDRLVLGEEVTLTLIKNTMSFAIGIFNEVVETMRHNFSTMTLETLKKKAERLANMFGVRPKKNEKPGAHLPFTHNALEAVRTYVNVTCKGKGVHPRLIANFDQVWCTLHRPAKSVRQKDPTWRGLTKDPMARSLQMRRVRHHLENALNLRFTEPNPDARMLIKGLPCPRSVEAPRLQRHFIDGYVARGYITVKAGGISEANRELLNQSLSKYLYIEDPQEGTHIWNEKSLIRYLSGFGAVAGPNDGWHQAYHSLAASYNRVAIGFGSELQLRKQLDQLSMSLQSDLSKAESALQRSRGSMKSVLELKEVPEIDGEDTDGSYEHMRIQELEGEKSFLWAIQKGDDTTTRMILPSWMADVLQMRVCKFVTEHDQWQGRMAKRGAMGKELTASQKKKFDQWSLDLKQKVIFNKSKKRVVLQASEVTKDCICVQLHLSEDPEKLLLCASSGAPYRLVLLKSEGRAESKTVPSELDHAVPPDALQELRDEAGNASEQSDEEENAEMEDLKLRELENEAYCNEFGVSDPDDLLVMADSDEEDVDVSWAGEGAKKTKTFMFRPAWVKAESLGLTQLPRHIQGCSIACHGTGRQWQGHYPLARVGLSSNWGGSTGRSECEALVKAIRGVLEAHVAAYPRDRLWLQQLQRVKDAQATQNLA</sequence>
<feature type="signal peptide" evidence="3">
    <location>
        <begin position="1"/>
        <end position="19"/>
    </location>
</feature>
<dbReference type="EMBL" id="CAXAMM010043895">
    <property type="protein sequence ID" value="CAK9112188.1"/>
    <property type="molecule type" value="Genomic_DNA"/>
</dbReference>
<evidence type="ECO:0000313" key="4">
    <source>
        <dbReference type="EMBL" id="CAK9112188.1"/>
    </source>
</evidence>
<feature type="region of interest" description="Disordered" evidence="2">
    <location>
        <begin position="119"/>
        <end position="209"/>
    </location>
</feature>
<name>A0ABP0SIR1_9DINO</name>
<protein>
    <submittedName>
        <fullName evidence="4">Mitochondrial</fullName>
    </submittedName>
</protein>
<evidence type="ECO:0000256" key="2">
    <source>
        <dbReference type="SAM" id="MobiDB-lite"/>
    </source>
</evidence>
<reference evidence="4 5" key="1">
    <citation type="submission" date="2024-02" db="EMBL/GenBank/DDBJ databases">
        <authorList>
            <person name="Chen Y."/>
            <person name="Shah S."/>
            <person name="Dougan E. K."/>
            <person name="Thang M."/>
            <person name="Chan C."/>
        </authorList>
    </citation>
    <scope>NUCLEOTIDE SEQUENCE [LARGE SCALE GENOMIC DNA]</scope>
</reference>